<evidence type="ECO:0000313" key="4">
    <source>
        <dbReference type="Proteomes" id="UP000242770"/>
    </source>
</evidence>
<feature type="compositionally biased region" description="Gly residues" evidence="1">
    <location>
        <begin position="80"/>
        <end position="89"/>
    </location>
</feature>
<dbReference type="Proteomes" id="UP000242770">
    <property type="component" value="Unassembled WGS sequence"/>
</dbReference>
<protein>
    <recommendedName>
        <fullName evidence="2">Multiple myeloma tumor-associated protein 2-like N-terminal domain-containing protein</fullName>
    </recommendedName>
</protein>
<feature type="region of interest" description="Disordered" evidence="1">
    <location>
        <begin position="75"/>
        <end position="110"/>
    </location>
</feature>
<dbReference type="AlphaFoldDB" id="A0A0F7RW67"/>
<dbReference type="InterPro" id="IPR039207">
    <property type="entry name" value="MMTAG2-like"/>
</dbReference>
<dbReference type="EMBL" id="CCFA01002877">
    <property type="protein sequence ID" value="CDS00680.1"/>
    <property type="molecule type" value="Genomic_DNA"/>
</dbReference>
<sequence length="110" mass="12100">MYHPTRGGARGGAAEFSWDKVKQSKDREFYLGNSVAAPTGRWQDGRDINWYNKDKNSSSNAADGRREELRKIKEAEAAAFGGGRGGGGDGGRKTGEWVERSWEKGGYGRE</sequence>
<feature type="domain" description="Multiple myeloma tumor-associated protein 2-like N-terminal" evidence="2">
    <location>
        <begin position="8"/>
        <end position="79"/>
    </location>
</feature>
<reference evidence="4" key="1">
    <citation type="submission" date="2014-06" db="EMBL/GenBank/DDBJ databases">
        <authorList>
            <person name="Berkman P.J."/>
        </authorList>
    </citation>
    <scope>NUCLEOTIDE SEQUENCE [LARGE SCALE GENOMIC DNA]</scope>
</reference>
<evidence type="ECO:0000259" key="2">
    <source>
        <dbReference type="Pfam" id="PF10159"/>
    </source>
</evidence>
<proteinExistence type="predicted"/>
<evidence type="ECO:0000256" key="1">
    <source>
        <dbReference type="SAM" id="MobiDB-lite"/>
    </source>
</evidence>
<dbReference type="InterPro" id="IPR019315">
    <property type="entry name" value="MMTA2_N"/>
</dbReference>
<dbReference type="PANTHER" id="PTHR14580">
    <property type="entry name" value="MULTIPLE MYELOMA TUMOR-ASSOCIATED PROTEIN 2 FAMILY MEMBER"/>
    <property type="match status" value="1"/>
</dbReference>
<organism evidence="3 4">
    <name type="scientific">Sporisorium scitamineum</name>
    <dbReference type="NCBI Taxonomy" id="49012"/>
    <lineage>
        <taxon>Eukaryota</taxon>
        <taxon>Fungi</taxon>
        <taxon>Dikarya</taxon>
        <taxon>Basidiomycota</taxon>
        <taxon>Ustilaginomycotina</taxon>
        <taxon>Ustilaginomycetes</taxon>
        <taxon>Ustilaginales</taxon>
        <taxon>Ustilaginaceae</taxon>
        <taxon>Sporisorium</taxon>
    </lineage>
</organism>
<accession>A0A0F7RW67</accession>
<name>A0A0F7RW67_9BASI</name>
<dbReference type="STRING" id="49012.A0A0F7RW67"/>
<dbReference type="PANTHER" id="PTHR14580:SF0">
    <property type="entry name" value="MULTIPLE MYELOMA TUMOR-ASSOCIATED PROTEIN 2"/>
    <property type="match status" value="1"/>
</dbReference>
<dbReference type="Pfam" id="PF10159">
    <property type="entry name" value="MMtag"/>
    <property type="match status" value="1"/>
</dbReference>
<evidence type="ECO:0000313" key="3">
    <source>
        <dbReference type="EMBL" id="CDS00680.1"/>
    </source>
</evidence>
<feature type="compositionally biased region" description="Basic and acidic residues" evidence="1">
    <location>
        <begin position="90"/>
        <end position="110"/>
    </location>
</feature>
<gene>
    <name evidence="3" type="primary">SSCI48600.1</name>
</gene>
<keyword evidence="4" id="KW-1185">Reference proteome</keyword>